<reference evidence="4" key="1">
    <citation type="journal article" date="2019" name="Int. J. Syst. Evol. Microbiol.">
        <title>The Global Catalogue of Microorganisms (GCM) 10K type strain sequencing project: providing services to taxonomists for standard genome sequencing and annotation.</title>
        <authorList>
            <consortium name="The Broad Institute Genomics Platform"/>
            <consortium name="The Broad Institute Genome Sequencing Center for Infectious Disease"/>
            <person name="Wu L."/>
            <person name="Ma J."/>
        </authorList>
    </citation>
    <scope>NUCLEOTIDE SEQUENCE [LARGE SCALE GENOMIC DNA]</scope>
    <source>
        <strain evidence="4">CGMCC 4.7645</strain>
    </source>
</reference>
<dbReference type="RefSeq" id="WP_378269124.1">
    <property type="nucleotide sequence ID" value="NZ_JBHUKR010000021.1"/>
</dbReference>
<dbReference type="Pfam" id="PF01451">
    <property type="entry name" value="LMWPc"/>
    <property type="match status" value="1"/>
</dbReference>
<dbReference type="InterPro" id="IPR036388">
    <property type="entry name" value="WH-like_DNA-bd_sf"/>
</dbReference>
<evidence type="ECO:0000256" key="1">
    <source>
        <dbReference type="ARBA" id="ARBA00022849"/>
    </source>
</evidence>
<organism evidence="3 4">
    <name type="scientific">Amycolatopsis pigmentata</name>
    <dbReference type="NCBI Taxonomy" id="450801"/>
    <lineage>
        <taxon>Bacteria</taxon>
        <taxon>Bacillati</taxon>
        <taxon>Actinomycetota</taxon>
        <taxon>Actinomycetes</taxon>
        <taxon>Pseudonocardiales</taxon>
        <taxon>Pseudonocardiaceae</taxon>
        <taxon>Amycolatopsis</taxon>
    </lineage>
</organism>
<dbReference type="Gene3D" id="3.40.50.2300">
    <property type="match status" value="1"/>
</dbReference>
<evidence type="ECO:0000313" key="3">
    <source>
        <dbReference type="EMBL" id="MFD2420851.1"/>
    </source>
</evidence>
<dbReference type="PANTHER" id="PTHR43428:SF1">
    <property type="entry name" value="ARSENATE REDUCTASE"/>
    <property type="match status" value="1"/>
</dbReference>
<keyword evidence="1" id="KW-0059">Arsenical resistance</keyword>
<name>A0ABW5G3W2_9PSEU</name>
<evidence type="ECO:0000259" key="2">
    <source>
        <dbReference type="PROSITE" id="PS50987"/>
    </source>
</evidence>
<sequence>MPSTAVPDSPPSFVRLAGDPVRWRLLRELAHSDRRVRELVDVVGQPQSLVSYHLRRLRAAELVTARRSSFDGRDTYYHLELDRCALAWAEAGVALHPGLRAGPPEPVVPMPGRSRVLFLCTGNSGRSPMAEALLRHRTGGTVEVASVGSHPKPLHPNAVRAMAEYGITLVHEPAHLDTVRRRRFHLVISLCDRVREVCPEFPGGPDLVHWSIPDPAREGDIDAATWPAFRRTAAELDGRIRYLLPGMAASGGAATNENGVNRDDH</sequence>
<dbReference type="InterPro" id="IPR036390">
    <property type="entry name" value="WH_DNA-bd_sf"/>
</dbReference>
<dbReference type="Proteomes" id="UP001597417">
    <property type="component" value="Unassembled WGS sequence"/>
</dbReference>
<dbReference type="Pfam" id="PF01022">
    <property type="entry name" value="HTH_5"/>
    <property type="match status" value="1"/>
</dbReference>
<dbReference type="CDD" id="cd16345">
    <property type="entry name" value="LMWP_ArsC"/>
    <property type="match status" value="1"/>
</dbReference>
<proteinExistence type="predicted"/>
<accession>A0ABW5G3W2</accession>
<feature type="domain" description="HTH arsR-type" evidence="2">
    <location>
        <begin position="2"/>
        <end position="99"/>
    </location>
</feature>
<keyword evidence="4" id="KW-1185">Reference proteome</keyword>
<dbReference type="PANTHER" id="PTHR43428">
    <property type="entry name" value="ARSENATE REDUCTASE"/>
    <property type="match status" value="1"/>
</dbReference>
<protein>
    <submittedName>
        <fullName evidence="3">ArsR family transcriptional regulator</fullName>
    </submittedName>
</protein>
<dbReference type="InterPro" id="IPR023485">
    <property type="entry name" value="Ptyr_pPase"/>
</dbReference>
<evidence type="ECO:0000313" key="4">
    <source>
        <dbReference type="Proteomes" id="UP001597417"/>
    </source>
</evidence>
<gene>
    <name evidence="3" type="ORF">ACFSXZ_31425</name>
</gene>
<dbReference type="InterPro" id="IPR036196">
    <property type="entry name" value="Ptyr_pPase_sf"/>
</dbReference>
<dbReference type="PROSITE" id="PS50987">
    <property type="entry name" value="HTH_ARSR_2"/>
    <property type="match status" value="1"/>
</dbReference>
<dbReference type="SMART" id="SM00226">
    <property type="entry name" value="LMWPc"/>
    <property type="match status" value="1"/>
</dbReference>
<dbReference type="SMART" id="SM00418">
    <property type="entry name" value="HTH_ARSR"/>
    <property type="match status" value="1"/>
</dbReference>
<comment type="caution">
    <text evidence="3">The sequence shown here is derived from an EMBL/GenBank/DDBJ whole genome shotgun (WGS) entry which is preliminary data.</text>
</comment>
<dbReference type="InterPro" id="IPR011991">
    <property type="entry name" value="ArsR-like_HTH"/>
</dbReference>
<dbReference type="InterPro" id="IPR001845">
    <property type="entry name" value="HTH_ArsR_DNA-bd_dom"/>
</dbReference>
<dbReference type="Gene3D" id="1.10.10.10">
    <property type="entry name" value="Winged helix-like DNA-binding domain superfamily/Winged helix DNA-binding domain"/>
    <property type="match status" value="1"/>
</dbReference>
<dbReference type="CDD" id="cd00090">
    <property type="entry name" value="HTH_ARSR"/>
    <property type="match status" value="1"/>
</dbReference>
<dbReference type="EMBL" id="JBHUKR010000021">
    <property type="protein sequence ID" value="MFD2420851.1"/>
    <property type="molecule type" value="Genomic_DNA"/>
</dbReference>
<dbReference type="SUPFAM" id="SSF52788">
    <property type="entry name" value="Phosphotyrosine protein phosphatases I"/>
    <property type="match status" value="1"/>
</dbReference>
<dbReference type="SUPFAM" id="SSF46785">
    <property type="entry name" value="Winged helix' DNA-binding domain"/>
    <property type="match status" value="1"/>
</dbReference>